<evidence type="ECO:0000256" key="3">
    <source>
        <dbReference type="SAM" id="Phobius"/>
    </source>
</evidence>
<keyword evidence="1 2" id="KW-0175">Coiled coil</keyword>
<dbReference type="EMBL" id="LIHL02000003">
    <property type="protein sequence ID" value="KAF5475166.1"/>
    <property type="molecule type" value="Genomic_DNA"/>
</dbReference>
<reference evidence="4" key="1">
    <citation type="submission" date="2015-10" db="EMBL/GenBank/DDBJ databases">
        <authorList>
            <person name="Martinez-Garcia P.J."/>
            <person name="Crepeau M.W."/>
            <person name="Puiu D."/>
            <person name="Gonzalez-Ibeas D."/>
            <person name="Whalen J."/>
            <person name="Stevens K."/>
            <person name="Paul R."/>
            <person name="Butterfield T."/>
            <person name="Britton M."/>
            <person name="Reagan R."/>
            <person name="Chakraborty S."/>
            <person name="Walawage S.L."/>
            <person name="Vasquez-Gross H.A."/>
            <person name="Cardeno C."/>
            <person name="Famula R."/>
            <person name="Pratt K."/>
            <person name="Kuruganti S."/>
            <person name="Aradhya M.K."/>
            <person name="Leslie C.A."/>
            <person name="Dandekar A.M."/>
            <person name="Salzberg S.L."/>
            <person name="Wegrzyn J.L."/>
            <person name="Langley C.H."/>
            <person name="Neale D.B."/>
        </authorList>
    </citation>
    <scope>NUCLEOTIDE SEQUENCE</scope>
    <source>
        <tissue evidence="4">Leaves</tissue>
    </source>
</reference>
<dbReference type="AlphaFoldDB" id="A0A833XRQ7"/>
<organism evidence="4 5">
    <name type="scientific">Juglans regia</name>
    <name type="common">English walnut</name>
    <dbReference type="NCBI Taxonomy" id="51240"/>
    <lineage>
        <taxon>Eukaryota</taxon>
        <taxon>Viridiplantae</taxon>
        <taxon>Streptophyta</taxon>
        <taxon>Embryophyta</taxon>
        <taxon>Tracheophyta</taxon>
        <taxon>Spermatophyta</taxon>
        <taxon>Magnoliopsida</taxon>
        <taxon>eudicotyledons</taxon>
        <taxon>Gunneridae</taxon>
        <taxon>Pentapetalae</taxon>
        <taxon>rosids</taxon>
        <taxon>fabids</taxon>
        <taxon>Fagales</taxon>
        <taxon>Juglandaceae</taxon>
        <taxon>Juglans</taxon>
    </lineage>
</organism>
<proteinExistence type="predicted"/>
<reference evidence="4" key="2">
    <citation type="submission" date="2020-03" db="EMBL/GenBank/DDBJ databases">
        <title>Walnut 2.0.</title>
        <authorList>
            <person name="Marrano A."/>
            <person name="Britton M."/>
            <person name="Zimin A.V."/>
            <person name="Zaini P.A."/>
            <person name="Workman R."/>
            <person name="Puiu D."/>
            <person name="Bianco L."/>
            <person name="Allen B.J."/>
            <person name="Troggio M."/>
            <person name="Leslie C.A."/>
            <person name="Timp W."/>
            <person name="Dendekar A."/>
            <person name="Salzberg S.L."/>
            <person name="Neale D.B."/>
        </authorList>
    </citation>
    <scope>NUCLEOTIDE SEQUENCE</scope>
    <source>
        <tissue evidence="4">Leaves</tissue>
    </source>
</reference>
<feature type="transmembrane region" description="Helical" evidence="3">
    <location>
        <begin position="271"/>
        <end position="291"/>
    </location>
</feature>
<evidence type="ECO:0000313" key="5">
    <source>
        <dbReference type="Proteomes" id="UP000619265"/>
    </source>
</evidence>
<dbReference type="InterPro" id="IPR025066">
    <property type="entry name" value="CCDC174-like"/>
</dbReference>
<evidence type="ECO:0000256" key="1">
    <source>
        <dbReference type="ARBA" id="ARBA00023054"/>
    </source>
</evidence>
<protein>
    <submittedName>
        <fullName evidence="4">Uncharacterized protein</fullName>
    </submittedName>
</protein>
<accession>A0A833XRQ7</accession>
<evidence type="ECO:0000256" key="2">
    <source>
        <dbReference type="SAM" id="Coils"/>
    </source>
</evidence>
<feature type="coiled-coil region" evidence="2">
    <location>
        <begin position="201"/>
        <end position="228"/>
    </location>
</feature>
<comment type="caution">
    <text evidence="4">The sequence shown here is derived from an EMBL/GenBank/DDBJ whole genome shotgun (WGS) entry which is preliminary data.</text>
</comment>
<evidence type="ECO:0000313" key="4">
    <source>
        <dbReference type="EMBL" id="KAF5475166.1"/>
    </source>
</evidence>
<name>A0A833XRQ7_JUGRE</name>
<dbReference type="PANTHER" id="PTHR15885:SF1">
    <property type="entry name" value="COILED-COIL DOMAIN-CONTAINING PROTEIN 174"/>
    <property type="match status" value="1"/>
</dbReference>
<keyword evidence="3" id="KW-0812">Transmembrane</keyword>
<dbReference type="Proteomes" id="UP000619265">
    <property type="component" value="Unassembled WGS sequence"/>
</dbReference>
<dbReference type="PANTHER" id="PTHR15885">
    <property type="entry name" value="COILED-COIL DOMAIN-CONTAINING PROTEIN 174"/>
    <property type="match status" value="1"/>
</dbReference>
<sequence>MGEEVERKRRVVVESLGWLTESSIMPKKHRAIEGVGPSSILELKAHLYKSQEESKKNKELAGVPDSVTFHRAKQNIAASDSFSAKNSGVEARAHKDKLELKAAKDGSTSYAALERKAALYDKLVRGELSDEEDKEKYCVDFFRKNVEQDESEQSQVPDTPAIVPPESENGENDASFLFNTKTVGLGRTAGTLDNDEHKRFVREVHEEVNQAREKASELKLRRQEQAAARREKLRQAYLRKRLENLKSAASKATVALEDIGEIAPSPVMESAGAALGVPAAFAAMALLAVWFF</sequence>
<dbReference type="Gramene" id="Jr03_14790_p1">
    <property type="protein sequence ID" value="cds.Jr03_14790_p1"/>
    <property type="gene ID" value="Jr03_14790"/>
</dbReference>
<gene>
    <name evidence="4" type="ORF">F2P56_007001</name>
</gene>
<keyword evidence="3" id="KW-1133">Transmembrane helix</keyword>
<keyword evidence="3" id="KW-0472">Membrane</keyword>